<gene>
    <name evidence="3" type="ORF">THAOC_27552</name>
</gene>
<comment type="caution">
    <text evidence="3">The sequence shown here is derived from an EMBL/GenBank/DDBJ whole genome shotgun (WGS) entry which is preliminary data.</text>
</comment>
<feature type="compositionally biased region" description="Basic and acidic residues" evidence="2">
    <location>
        <begin position="145"/>
        <end position="157"/>
    </location>
</feature>
<protein>
    <submittedName>
        <fullName evidence="3">Uncharacterized protein</fullName>
    </submittedName>
</protein>
<evidence type="ECO:0000256" key="2">
    <source>
        <dbReference type="SAM" id="MobiDB-lite"/>
    </source>
</evidence>
<keyword evidence="4" id="KW-1185">Reference proteome</keyword>
<dbReference type="Proteomes" id="UP000266841">
    <property type="component" value="Unassembled WGS sequence"/>
</dbReference>
<reference evidence="3 4" key="1">
    <citation type="journal article" date="2012" name="Genome Biol.">
        <title>Genome and low-iron response of an oceanic diatom adapted to chronic iron limitation.</title>
        <authorList>
            <person name="Lommer M."/>
            <person name="Specht M."/>
            <person name="Roy A.S."/>
            <person name="Kraemer L."/>
            <person name="Andreson R."/>
            <person name="Gutowska M.A."/>
            <person name="Wolf J."/>
            <person name="Bergner S.V."/>
            <person name="Schilhabel M.B."/>
            <person name="Klostermeier U.C."/>
            <person name="Beiko R.G."/>
            <person name="Rosenstiel P."/>
            <person name="Hippler M."/>
            <person name="Laroche J."/>
        </authorList>
    </citation>
    <scope>NUCLEOTIDE SEQUENCE [LARGE SCALE GENOMIC DNA]</scope>
    <source>
        <strain evidence="3 4">CCMP1005</strain>
    </source>
</reference>
<keyword evidence="1" id="KW-0175">Coiled coil</keyword>
<dbReference type="AlphaFoldDB" id="K0S2E0"/>
<organism evidence="3 4">
    <name type="scientific">Thalassiosira oceanica</name>
    <name type="common">Marine diatom</name>
    <dbReference type="NCBI Taxonomy" id="159749"/>
    <lineage>
        <taxon>Eukaryota</taxon>
        <taxon>Sar</taxon>
        <taxon>Stramenopiles</taxon>
        <taxon>Ochrophyta</taxon>
        <taxon>Bacillariophyta</taxon>
        <taxon>Coscinodiscophyceae</taxon>
        <taxon>Thalassiosirophycidae</taxon>
        <taxon>Thalassiosirales</taxon>
        <taxon>Thalassiosiraceae</taxon>
        <taxon>Thalassiosira</taxon>
    </lineage>
</organism>
<dbReference type="EMBL" id="AGNL01038558">
    <property type="protein sequence ID" value="EJK53077.1"/>
    <property type="molecule type" value="Genomic_DNA"/>
</dbReference>
<evidence type="ECO:0000256" key="1">
    <source>
        <dbReference type="SAM" id="Coils"/>
    </source>
</evidence>
<evidence type="ECO:0000313" key="4">
    <source>
        <dbReference type="Proteomes" id="UP000266841"/>
    </source>
</evidence>
<evidence type="ECO:0000313" key="3">
    <source>
        <dbReference type="EMBL" id="EJK53077.1"/>
    </source>
</evidence>
<dbReference type="OrthoDB" id="48614at2759"/>
<accession>K0S2E0</accession>
<feature type="compositionally biased region" description="Low complexity" evidence="2">
    <location>
        <begin position="126"/>
        <end position="144"/>
    </location>
</feature>
<proteinExistence type="predicted"/>
<feature type="coiled-coil region" evidence="1">
    <location>
        <begin position="80"/>
        <end position="107"/>
    </location>
</feature>
<feature type="non-terminal residue" evidence="3">
    <location>
        <position position="157"/>
    </location>
</feature>
<sequence length="157" mass="17403">MVHAPYGGEAGGPRALTLNSEHDRLLEVAQTYECNLLDTIRTERANLVDSFQKQRAILEKSLSEQQHIVQESLENQDRLVATARQDRQRGKNTIENLRSEFSQLRAAAAERERGLARAGARRVAEDGAQAQAAAADGPGRLAPPDGRREERLPLNRV</sequence>
<name>K0S2E0_THAOC</name>
<feature type="region of interest" description="Disordered" evidence="2">
    <location>
        <begin position="117"/>
        <end position="157"/>
    </location>
</feature>